<proteinExistence type="predicted"/>
<dbReference type="Proteomes" id="UP000038045">
    <property type="component" value="Unplaced"/>
</dbReference>
<organism evidence="3 4">
    <name type="scientific">Parastrongyloides trichosuri</name>
    <name type="common">Possum-specific nematode worm</name>
    <dbReference type="NCBI Taxonomy" id="131310"/>
    <lineage>
        <taxon>Eukaryota</taxon>
        <taxon>Metazoa</taxon>
        <taxon>Ecdysozoa</taxon>
        <taxon>Nematoda</taxon>
        <taxon>Chromadorea</taxon>
        <taxon>Rhabditida</taxon>
        <taxon>Tylenchina</taxon>
        <taxon>Panagrolaimomorpha</taxon>
        <taxon>Strongyloidoidea</taxon>
        <taxon>Strongyloididae</taxon>
        <taxon>Parastrongyloides</taxon>
    </lineage>
</organism>
<feature type="transmembrane region" description="Helical" evidence="2">
    <location>
        <begin position="502"/>
        <end position="525"/>
    </location>
</feature>
<accession>A0A0N4ZMZ5</accession>
<keyword evidence="2" id="KW-0472">Membrane</keyword>
<dbReference type="WBParaSite" id="PTRK_0000991100.1">
    <property type="protein sequence ID" value="PTRK_0000991100.1"/>
    <property type="gene ID" value="PTRK_0000991100"/>
</dbReference>
<reference evidence="4" key="1">
    <citation type="submission" date="2017-02" db="UniProtKB">
        <authorList>
            <consortium name="WormBaseParasite"/>
        </authorList>
    </citation>
    <scope>IDENTIFICATION</scope>
</reference>
<feature type="region of interest" description="Disordered" evidence="1">
    <location>
        <begin position="590"/>
        <end position="637"/>
    </location>
</feature>
<sequence length="637" mass="73550">MFEEFDIRNNEIMQICSVYSCFHNIILIGTNVGGILTEGTDEEKRILSVDYSIFIVIKSTSNQMSLYSFEYSDIDKSLSICPYEDWTPKIGIARFIPDDDIKNKGYNNISNSKERYIVTPIYNKKKNDKFFLCGILKQSSIVPDIKIGFNLIYKNPTTNYSDNIDIMDMTIKCIDENISNENYVFSLTNPLTDPNNKTIINFIGYTPLKKETRYIGETIYLYEKTYVDDVLTNIDTDNYETLREYKHFRVTPRCVRRIESDLFVTLKPRLQNIDIEPKLLEKSNMFLYKISEKFMNKPYKIKCVSLIEEEYNEKYEDFVSKSAIIAVYKEYGMEDVSNRSITFGNDLKDYGKYKCIITNMTEAYVKAKIKVRDTLIIPPDNYIFKFQYTTANPRNNTHVNCKKSYPQLGYLKYIEFIFESGNKTINVTLIDILEGQNIVGLRGDKIILKKSFGYKYVNVYCIYETLAGTNVKTSQYFNLPPNYAINPSISGYKYNKEDIVKIIILLLAIGVPILLFICIIITNIISKRIKSTKKQVDKFPRHGSLSSESVRKKEVVQKKVVKNPLQSNNNQKPYPIVKLITPTTKYIEKKPSETNKTIDESSNITLPKKNTPSDGKESSPTSYVPPPPAEETNVIII</sequence>
<name>A0A0N4ZMZ5_PARTI</name>
<protein>
    <submittedName>
        <fullName evidence="4">Ig-like domain-containing protein</fullName>
    </submittedName>
</protein>
<keyword evidence="3" id="KW-1185">Reference proteome</keyword>
<keyword evidence="2" id="KW-0812">Transmembrane</keyword>
<keyword evidence="2" id="KW-1133">Transmembrane helix</keyword>
<evidence type="ECO:0000313" key="4">
    <source>
        <dbReference type="WBParaSite" id="PTRK_0000991100.1"/>
    </source>
</evidence>
<dbReference type="AlphaFoldDB" id="A0A0N4ZMZ5"/>
<feature type="compositionally biased region" description="Basic and acidic residues" evidence="1">
    <location>
        <begin position="590"/>
        <end position="599"/>
    </location>
</feature>
<evidence type="ECO:0000313" key="3">
    <source>
        <dbReference type="Proteomes" id="UP000038045"/>
    </source>
</evidence>
<evidence type="ECO:0000256" key="1">
    <source>
        <dbReference type="SAM" id="MobiDB-lite"/>
    </source>
</evidence>
<evidence type="ECO:0000256" key="2">
    <source>
        <dbReference type="SAM" id="Phobius"/>
    </source>
</evidence>
<feature type="compositionally biased region" description="Polar residues" evidence="1">
    <location>
        <begin position="600"/>
        <end position="622"/>
    </location>
</feature>